<dbReference type="CDD" id="cd12087">
    <property type="entry name" value="TM_EGFR-like"/>
    <property type="match status" value="1"/>
</dbReference>
<keyword evidence="2" id="KW-0472">Membrane</keyword>
<feature type="compositionally biased region" description="Low complexity" evidence="1">
    <location>
        <begin position="141"/>
        <end position="173"/>
    </location>
</feature>
<keyword evidence="2" id="KW-0812">Transmembrane</keyword>
<dbReference type="AlphaFoldDB" id="A0A1V6T0N4"/>
<feature type="compositionally biased region" description="Polar residues" evidence="1">
    <location>
        <begin position="232"/>
        <end position="247"/>
    </location>
</feature>
<gene>
    <name evidence="4" type="ORF">PENSTE_c015G01253</name>
</gene>
<comment type="caution">
    <text evidence="4">The sequence shown here is derived from an EMBL/GenBank/DDBJ whole genome shotgun (WGS) entry which is preliminary data.</text>
</comment>
<dbReference type="EMBL" id="MLKD01000015">
    <property type="protein sequence ID" value="OQE19519.1"/>
    <property type="molecule type" value="Genomic_DNA"/>
</dbReference>
<evidence type="ECO:0000256" key="1">
    <source>
        <dbReference type="SAM" id="MobiDB-lite"/>
    </source>
</evidence>
<evidence type="ECO:0000313" key="4">
    <source>
        <dbReference type="EMBL" id="OQE19519.1"/>
    </source>
</evidence>
<keyword evidence="2" id="KW-1133">Transmembrane helix</keyword>
<feature type="chain" id="PRO_5012641647" description="Mid2 domain-containing protein" evidence="3">
    <location>
        <begin position="19"/>
        <end position="272"/>
    </location>
</feature>
<sequence>MGWGNIVLVLALIQLAWADDIITATGTLPASQQGFAQSGSSWSAVTCDDPSQTFVMSSTYGRCCTNTHLNCGFATSCIDTATTTGATIFYGGDAGPSVCASGNTCVFMEIYDYATTETPIFDIWCASDWPSSASTIFRSTAPATTTTDSQTTTTATPGSSATSTTAAATTTASNANGGEKKESKAWIAGAVIGPVAGCAILGALGFWLARRMRNKNEANQPSQGQDKGYFQPGQSQGYSELASNTVPQELPAYPTGNGPKSRPSELPSTNTR</sequence>
<feature type="region of interest" description="Disordered" evidence="1">
    <location>
        <begin position="217"/>
        <end position="272"/>
    </location>
</feature>
<evidence type="ECO:0000256" key="2">
    <source>
        <dbReference type="SAM" id="Phobius"/>
    </source>
</evidence>
<evidence type="ECO:0008006" key="6">
    <source>
        <dbReference type="Google" id="ProtNLM"/>
    </source>
</evidence>
<keyword evidence="3" id="KW-0732">Signal</keyword>
<accession>A0A1V6T0N4</accession>
<protein>
    <recommendedName>
        <fullName evidence="6">Mid2 domain-containing protein</fullName>
    </recommendedName>
</protein>
<evidence type="ECO:0000313" key="5">
    <source>
        <dbReference type="Proteomes" id="UP000191285"/>
    </source>
</evidence>
<evidence type="ECO:0000256" key="3">
    <source>
        <dbReference type="SAM" id="SignalP"/>
    </source>
</evidence>
<organism evidence="4 5">
    <name type="scientific">Penicillium steckii</name>
    <dbReference type="NCBI Taxonomy" id="303698"/>
    <lineage>
        <taxon>Eukaryota</taxon>
        <taxon>Fungi</taxon>
        <taxon>Dikarya</taxon>
        <taxon>Ascomycota</taxon>
        <taxon>Pezizomycotina</taxon>
        <taxon>Eurotiomycetes</taxon>
        <taxon>Eurotiomycetidae</taxon>
        <taxon>Eurotiales</taxon>
        <taxon>Aspergillaceae</taxon>
        <taxon>Penicillium</taxon>
    </lineage>
</organism>
<feature type="transmembrane region" description="Helical" evidence="2">
    <location>
        <begin position="185"/>
        <end position="209"/>
    </location>
</feature>
<feature type="region of interest" description="Disordered" evidence="1">
    <location>
        <begin position="141"/>
        <end position="180"/>
    </location>
</feature>
<reference evidence="5" key="1">
    <citation type="journal article" date="2017" name="Nat. Microbiol.">
        <title>Global analysis of biosynthetic gene clusters reveals vast potential of secondary metabolite production in Penicillium species.</title>
        <authorList>
            <person name="Nielsen J.C."/>
            <person name="Grijseels S."/>
            <person name="Prigent S."/>
            <person name="Ji B."/>
            <person name="Dainat J."/>
            <person name="Nielsen K.F."/>
            <person name="Frisvad J.C."/>
            <person name="Workman M."/>
            <person name="Nielsen J."/>
        </authorList>
    </citation>
    <scope>NUCLEOTIDE SEQUENCE [LARGE SCALE GENOMIC DNA]</scope>
    <source>
        <strain evidence="5">IBT 24891</strain>
    </source>
</reference>
<feature type="signal peptide" evidence="3">
    <location>
        <begin position="1"/>
        <end position="18"/>
    </location>
</feature>
<dbReference type="Proteomes" id="UP000191285">
    <property type="component" value="Unassembled WGS sequence"/>
</dbReference>
<proteinExistence type="predicted"/>
<keyword evidence="5" id="KW-1185">Reference proteome</keyword>
<dbReference type="OrthoDB" id="4347164at2759"/>
<dbReference type="STRING" id="303698.A0A1V6T0N4"/>
<name>A0A1V6T0N4_9EURO</name>